<gene>
    <name evidence="4" type="ORF">ABIE19_000390</name>
</gene>
<organism evidence="4 5">
    <name type="scientific">Brevundimonas faecalis</name>
    <dbReference type="NCBI Taxonomy" id="947378"/>
    <lineage>
        <taxon>Bacteria</taxon>
        <taxon>Pseudomonadati</taxon>
        <taxon>Pseudomonadota</taxon>
        <taxon>Alphaproteobacteria</taxon>
        <taxon>Caulobacterales</taxon>
        <taxon>Caulobacteraceae</taxon>
        <taxon>Brevundimonas</taxon>
    </lineage>
</organism>
<dbReference type="PANTHER" id="PTHR30273">
    <property type="entry name" value="PERIPLASMIC SIGNAL SENSOR AND SIGMA FACTOR ACTIVATOR FECR-RELATED"/>
    <property type="match status" value="1"/>
</dbReference>
<dbReference type="InterPro" id="IPR006860">
    <property type="entry name" value="FecR"/>
</dbReference>
<comment type="caution">
    <text evidence="4">The sequence shown here is derived from an EMBL/GenBank/DDBJ whole genome shotgun (WGS) entry which is preliminary data.</text>
</comment>
<dbReference type="InterPro" id="IPR012373">
    <property type="entry name" value="Ferrdict_sens_TM"/>
</dbReference>
<dbReference type="InterPro" id="IPR032623">
    <property type="entry name" value="FecR_N"/>
</dbReference>
<evidence type="ECO:0000313" key="4">
    <source>
        <dbReference type="EMBL" id="MET4682481.1"/>
    </source>
</evidence>
<feature type="domain" description="FecR protein" evidence="2">
    <location>
        <begin position="100"/>
        <end position="192"/>
    </location>
</feature>
<feature type="domain" description="FecR N-terminal" evidence="3">
    <location>
        <begin position="9"/>
        <end position="48"/>
    </location>
</feature>
<dbReference type="EMBL" id="JBEPTF010000001">
    <property type="protein sequence ID" value="MET4682481.1"/>
    <property type="molecule type" value="Genomic_DNA"/>
</dbReference>
<feature type="transmembrane region" description="Helical" evidence="1">
    <location>
        <begin position="74"/>
        <end position="94"/>
    </location>
</feature>
<keyword evidence="5" id="KW-1185">Reference proteome</keyword>
<dbReference type="Pfam" id="PF04773">
    <property type="entry name" value="FecR"/>
    <property type="match status" value="1"/>
</dbReference>
<keyword evidence="1" id="KW-1133">Transmembrane helix</keyword>
<dbReference type="Gene3D" id="2.60.120.1440">
    <property type="match status" value="1"/>
</dbReference>
<dbReference type="PIRSF" id="PIRSF018266">
    <property type="entry name" value="FecR"/>
    <property type="match status" value="1"/>
</dbReference>
<sequence>MIVDDDIEQEAAQWFAAQRRGPMPLDERQAFDAWRADPVHQAALNRMHEVWGEVSSVGKMGVAARRRAFRPNRAAIAAVLVLGLAVSLGAGAWWRLDRQTAQTGVGEQRSQELSDGSIMALNVVTQARYDINARERVVHLNEGEAAFVVRKDPERPFLVRTAGYEVRAVGTAFNVRNRDESLDVAVKEGVVQVRRLDGGGRPVLLRAGQRLHVKNTSSPPRTDLKVTQVAAGSVDEWRQRVLTYEDAPVSQVVRDVNRFYERPLLADPILGRRHVTLRLVIDDRADTVKRLAALLGAEVHDAGREDALKAAA</sequence>
<keyword evidence="1 4" id="KW-0812">Transmembrane</keyword>
<proteinExistence type="predicted"/>
<dbReference type="RefSeq" id="WP_354087426.1">
    <property type="nucleotide sequence ID" value="NZ_JBEPTF010000001.1"/>
</dbReference>
<protein>
    <submittedName>
        <fullName evidence="4">Transmembrane sensor</fullName>
    </submittedName>
</protein>
<evidence type="ECO:0000313" key="5">
    <source>
        <dbReference type="Proteomes" id="UP001549313"/>
    </source>
</evidence>
<dbReference type="PANTHER" id="PTHR30273:SF2">
    <property type="entry name" value="PROTEIN FECR"/>
    <property type="match status" value="1"/>
</dbReference>
<evidence type="ECO:0000259" key="2">
    <source>
        <dbReference type="Pfam" id="PF04773"/>
    </source>
</evidence>
<dbReference type="Pfam" id="PF16220">
    <property type="entry name" value="DUF4880"/>
    <property type="match status" value="1"/>
</dbReference>
<reference evidence="4 5" key="1">
    <citation type="submission" date="2024-06" db="EMBL/GenBank/DDBJ databases">
        <title>Sorghum-associated microbial communities from plants grown in Nebraska, USA.</title>
        <authorList>
            <person name="Schachtman D."/>
        </authorList>
    </citation>
    <scope>NUCLEOTIDE SEQUENCE [LARGE SCALE GENOMIC DNA]</scope>
    <source>
        <strain evidence="4 5">2814</strain>
    </source>
</reference>
<name>A0ABV2R7C4_9CAUL</name>
<evidence type="ECO:0000259" key="3">
    <source>
        <dbReference type="Pfam" id="PF16220"/>
    </source>
</evidence>
<accession>A0ABV2R7C4</accession>
<evidence type="ECO:0000256" key="1">
    <source>
        <dbReference type="SAM" id="Phobius"/>
    </source>
</evidence>
<keyword evidence="1" id="KW-0472">Membrane</keyword>
<dbReference type="Proteomes" id="UP001549313">
    <property type="component" value="Unassembled WGS sequence"/>
</dbReference>